<gene>
    <name evidence="3" type="ORF">SDC9_40153</name>
</gene>
<comment type="caution">
    <text evidence="3">The sequence shown here is derived from an EMBL/GenBank/DDBJ whole genome shotgun (WGS) entry which is preliminary data.</text>
</comment>
<feature type="domain" description="Coenzyme F420 hydrogenase/dehydrogenase beta subunit N-terminal" evidence="1">
    <location>
        <begin position="96"/>
        <end position="172"/>
    </location>
</feature>
<accession>A0A644VRI2</accession>
<dbReference type="EMBL" id="VSSQ01000411">
    <property type="protein sequence ID" value="MPL94005.1"/>
    <property type="molecule type" value="Genomic_DNA"/>
</dbReference>
<dbReference type="PANTHER" id="PTHR31332:SF0">
    <property type="entry name" value="7-HYDROXYMETHYL CHLOROPHYLL A REDUCTASE, CHLOROPLASTIC"/>
    <property type="match status" value="1"/>
</dbReference>
<dbReference type="InterPro" id="IPR007525">
    <property type="entry name" value="FrhB_FdhB_C"/>
</dbReference>
<name>A0A644VRI2_9ZZZZ</name>
<dbReference type="InterPro" id="IPR045220">
    <property type="entry name" value="FRHB/FDHB/HCAR-like"/>
</dbReference>
<proteinExistence type="predicted"/>
<dbReference type="Pfam" id="PF04432">
    <property type="entry name" value="FrhB_FdhB_C"/>
    <property type="match status" value="1"/>
</dbReference>
<evidence type="ECO:0000313" key="3">
    <source>
        <dbReference type="EMBL" id="MPL94005.1"/>
    </source>
</evidence>
<organism evidence="3">
    <name type="scientific">bioreactor metagenome</name>
    <dbReference type="NCBI Taxonomy" id="1076179"/>
    <lineage>
        <taxon>unclassified sequences</taxon>
        <taxon>metagenomes</taxon>
        <taxon>ecological metagenomes</taxon>
    </lineage>
</organism>
<protein>
    <recommendedName>
        <fullName evidence="4">Coenzyme F420 hydrogenase/dehydrogenase beta subunit C-terminal domain-containing protein</fullName>
    </recommendedName>
</protein>
<feature type="domain" description="Coenzyme F420 hydrogenase/dehydrogenase beta subunit C-terminal" evidence="2">
    <location>
        <begin position="181"/>
        <end position="353"/>
    </location>
</feature>
<dbReference type="AlphaFoldDB" id="A0A644VRI2"/>
<sequence>MALNSITDFEQLINIQKKYCIGCGICTTLHDLGLFMDDYGKYNINIDGINSQVSTEVLKICPFSSNTENEDQIGKSLFESDESHKSEQLGYYLKCYIGHVYNDEIRSNSSSGGIITWLLAELLDNNLITHAVHVGKSKSLPILFEYVISTSTKSIYAGSSSRYYPVELSKILDYIKNTEGQYAIVALPCFAKGIRLLQKTDKTFQDRIKFIISPICGHLKTTNYAKFLTLQAGIDPQNLDSINFRKKIPGRLASQYGTEFQIRRGQEVYSKTIINAKYKMGTDWGHGMFKYPACDYCDDIVGEVADISVGDAWLAKYLTDYKGHSVLVLRNHQLNEIFINGLKSNSIKLEVVDPELIVQSQAGGVRNKRDDLKYRLWLKEKRGEWFPLKRVSPSDNIDEKRKNVIHLRMHISEYSHSLFLEALNLNNLNHFYKKMMPLLNRYYLVNFGLIKFIKNKIKNML</sequence>
<dbReference type="PANTHER" id="PTHR31332">
    <property type="entry name" value="7-HYDROXYMETHYL CHLOROPHYLL A REDUCTASE, CHLOROPLASTIC"/>
    <property type="match status" value="1"/>
</dbReference>
<evidence type="ECO:0000259" key="1">
    <source>
        <dbReference type="Pfam" id="PF04422"/>
    </source>
</evidence>
<dbReference type="GO" id="GO:0052592">
    <property type="term" value="F:oxidoreductase activity, acting on CH or CH2 groups, with an iron-sulfur protein as acceptor"/>
    <property type="evidence" value="ECO:0007669"/>
    <property type="project" value="TreeGrafter"/>
</dbReference>
<dbReference type="InterPro" id="IPR007516">
    <property type="entry name" value="Co_F420_Hydgase/DH_bsu_N"/>
</dbReference>
<dbReference type="Pfam" id="PF04422">
    <property type="entry name" value="FrhB_FdhB_N"/>
    <property type="match status" value="1"/>
</dbReference>
<evidence type="ECO:0000259" key="2">
    <source>
        <dbReference type="Pfam" id="PF04432"/>
    </source>
</evidence>
<evidence type="ECO:0008006" key="4">
    <source>
        <dbReference type="Google" id="ProtNLM"/>
    </source>
</evidence>
<reference evidence="3" key="1">
    <citation type="submission" date="2019-08" db="EMBL/GenBank/DDBJ databases">
        <authorList>
            <person name="Kucharzyk K."/>
            <person name="Murdoch R.W."/>
            <person name="Higgins S."/>
            <person name="Loffler F."/>
        </authorList>
    </citation>
    <scope>NUCLEOTIDE SEQUENCE</scope>
</reference>